<evidence type="ECO:0000313" key="2">
    <source>
        <dbReference type="Proteomes" id="UP000002506"/>
    </source>
</evidence>
<protein>
    <submittedName>
        <fullName evidence="1">Uncharacterized protein</fullName>
    </submittedName>
</protein>
<dbReference type="eggNOG" id="ENOG5030RKT">
    <property type="taxonomic scope" value="Bacteria"/>
</dbReference>
<accession>D2BIQ4</accession>
<gene>
    <name evidence="1" type="ordered locus">DhcVS_1087</name>
</gene>
<name>D2BIQ4_DEHMV</name>
<proteinExistence type="predicted"/>
<dbReference type="AlphaFoldDB" id="D2BIQ4"/>
<sequence>MELTLGEATRYVLNENYSKVAAGMYVDAFRLKDGEKFNPETAPDKAKWLAQIETKLKEMHASKKEAGTFSQPRHEIAQETYVETKLWLEKLLDIKGYEEKNKGFHLGLEFKDSVK</sequence>
<dbReference type="KEGG" id="dev:DhcVS_1087"/>
<dbReference type="HOGENOM" id="CLU_2104970_0_0_0"/>
<evidence type="ECO:0000313" key="1">
    <source>
        <dbReference type="EMBL" id="ACZ62204.1"/>
    </source>
</evidence>
<dbReference type="Proteomes" id="UP000002506">
    <property type="component" value="Chromosome"/>
</dbReference>
<organism evidence="1 2">
    <name type="scientific">Dehalococcoides mccartyi (strain VS)</name>
    <dbReference type="NCBI Taxonomy" id="311424"/>
    <lineage>
        <taxon>Bacteria</taxon>
        <taxon>Bacillati</taxon>
        <taxon>Chloroflexota</taxon>
        <taxon>Dehalococcoidia</taxon>
        <taxon>Dehalococcoidales</taxon>
        <taxon>Dehalococcoidaceae</taxon>
        <taxon>Dehalococcoides</taxon>
    </lineage>
</organism>
<dbReference type="RefSeq" id="WP_012882351.1">
    <property type="nucleotide sequence ID" value="NC_013552.1"/>
</dbReference>
<dbReference type="EMBL" id="CP001827">
    <property type="protein sequence ID" value="ACZ62204.1"/>
    <property type="molecule type" value="Genomic_DNA"/>
</dbReference>
<dbReference type="OrthoDB" id="165808at2"/>
<reference evidence="1 2" key="1">
    <citation type="journal article" date="2009" name="PLoS Genet.">
        <title>Localized plasticity in the streamlined genomes of vinyl chloride respiring Dehalococcoides.</title>
        <authorList>
            <person name="McMurdie P.J."/>
            <person name="Behrens S.F."/>
            <person name="Muller J.A."/>
            <person name="Goke J."/>
            <person name="Ritalahti K.M."/>
            <person name="Wagner R."/>
            <person name="Goltsman E."/>
            <person name="Lapidus A."/>
            <person name="Holmes S."/>
            <person name="Loffler F.E."/>
            <person name="Spormann A.M."/>
        </authorList>
    </citation>
    <scope>NUCLEOTIDE SEQUENCE [LARGE SCALE GENOMIC DNA]</scope>
    <source>
        <strain evidence="1 2">VS</strain>
    </source>
</reference>